<dbReference type="PANTHER" id="PTHR43133:SF52">
    <property type="entry name" value="ECF RNA POLYMERASE SIGMA FACTOR SIGL"/>
    <property type="match status" value="1"/>
</dbReference>
<keyword evidence="3" id="KW-0731">Sigma factor</keyword>
<comment type="caution">
    <text evidence="9">The sequence shown here is derived from an EMBL/GenBank/DDBJ whole genome shotgun (WGS) entry which is preliminary data.</text>
</comment>
<evidence type="ECO:0000256" key="3">
    <source>
        <dbReference type="ARBA" id="ARBA00023082"/>
    </source>
</evidence>
<reference evidence="9 10" key="1">
    <citation type="submission" date="2021-06" db="EMBL/GenBank/DDBJ databases">
        <title>Genome-based taxonomic framework of Microbacterium strains isolated from marine environment, the description of four new species and reclassification of four preexisting species.</title>
        <authorList>
            <person name="Lee S.D."/>
            <person name="Kim S.-M."/>
            <person name="Byeon Y.-S."/>
            <person name="Yang H.L."/>
            <person name="Kim I.S."/>
        </authorList>
    </citation>
    <scope>NUCLEOTIDE SEQUENCE [LARGE SCALE GENOMIC DNA]</scope>
    <source>
        <strain evidence="9 10">KACC 20514</strain>
    </source>
</reference>
<dbReference type="InterPro" id="IPR013249">
    <property type="entry name" value="RNA_pol_sigma70_r4_t2"/>
</dbReference>
<dbReference type="InterPro" id="IPR014284">
    <property type="entry name" value="RNA_pol_sigma-70_dom"/>
</dbReference>
<dbReference type="InterPro" id="IPR039425">
    <property type="entry name" value="RNA_pol_sigma-70-like"/>
</dbReference>
<gene>
    <name evidence="9" type="ORF">KZC50_08655</name>
</gene>
<dbReference type="Gene3D" id="1.10.1740.10">
    <property type="match status" value="1"/>
</dbReference>
<dbReference type="GO" id="GO:0003677">
    <property type="term" value="F:DNA binding"/>
    <property type="evidence" value="ECO:0007669"/>
    <property type="project" value="UniProtKB-KW"/>
</dbReference>
<evidence type="ECO:0000256" key="6">
    <source>
        <dbReference type="SAM" id="MobiDB-lite"/>
    </source>
</evidence>
<dbReference type="InterPro" id="IPR013325">
    <property type="entry name" value="RNA_pol_sigma_r2"/>
</dbReference>
<sequence>MHAARRRTPSTRAVDGAVDGGSGRTRADASFDTAAAFDAHAGALLGFAVNAVRDRSVAEDCVQEVFLRAWRARERFDADRATERTWLFAIARNVIADALRQRARMPRIGSDAELEEIAGNEADPLERLALVEALARLSDAHREAVVAVHLHGRTYRELAEATGVPIATWRTRAYHALRALRGHLEQTEEHDARA</sequence>
<proteinExistence type="inferred from homology"/>
<comment type="similarity">
    <text evidence="1">Belongs to the sigma-70 factor family. ECF subfamily.</text>
</comment>
<keyword evidence="5" id="KW-0804">Transcription</keyword>
<dbReference type="InterPro" id="IPR013324">
    <property type="entry name" value="RNA_pol_sigma_r3/r4-like"/>
</dbReference>
<dbReference type="GO" id="GO:0006352">
    <property type="term" value="P:DNA-templated transcription initiation"/>
    <property type="evidence" value="ECO:0007669"/>
    <property type="project" value="InterPro"/>
</dbReference>
<keyword evidence="2" id="KW-0805">Transcription regulation</keyword>
<protein>
    <submittedName>
        <fullName evidence="9">Sigma-70 family RNA polymerase sigma factor</fullName>
    </submittedName>
</protein>
<dbReference type="GO" id="GO:0016987">
    <property type="term" value="F:sigma factor activity"/>
    <property type="evidence" value="ECO:0007669"/>
    <property type="project" value="UniProtKB-KW"/>
</dbReference>
<dbReference type="AlphaFoldDB" id="A0AAJ2LVV8"/>
<dbReference type="InterPro" id="IPR036388">
    <property type="entry name" value="WH-like_DNA-bd_sf"/>
</dbReference>
<evidence type="ECO:0000256" key="5">
    <source>
        <dbReference type="ARBA" id="ARBA00023163"/>
    </source>
</evidence>
<dbReference type="SUPFAM" id="SSF88659">
    <property type="entry name" value="Sigma3 and sigma4 domains of RNA polymerase sigma factors"/>
    <property type="match status" value="1"/>
</dbReference>
<accession>A0AAJ2LVV8</accession>
<evidence type="ECO:0000259" key="8">
    <source>
        <dbReference type="Pfam" id="PF08281"/>
    </source>
</evidence>
<dbReference type="EMBL" id="JAHWXH010000001">
    <property type="protein sequence ID" value="MDS0245680.1"/>
    <property type="molecule type" value="Genomic_DNA"/>
</dbReference>
<dbReference type="InterPro" id="IPR007627">
    <property type="entry name" value="RNA_pol_sigma70_r2"/>
</dbReference>
<dbReference type="NCBIfam" id="TIGR02937">
    <property type="entry name" value="sigma70-ECF"/>
    <property type="match status" value="1"/>
</dbReference>
<feature type="region of interest" description="Disordered" evidence="6">
    <location>
        <begin position="1"/>
        <end position="22"/>
    </location>
</feature>
<dbReference type="SUPFAM" id="SSF88946">
    <property type="entry name" value="Sigma2 domain of RNA polymerase sigma factors"/>
    <property type="match status" value="1"/>
</dbReference>
<dbReference type="PANTHER" id="PTHR43133">
    <property type="entry name" value="RNA POLYMERASE ECF-TYPE SIGMA FACTO"/>
    <property type="match status" value="1"/>
</dbReference>
<dbReference type="Gene3D" id="1.10.10.10">
    <property type="entry name" value="Winged helix-like DNA-binding domain superfamily/Winged helix DNA-binding domain"/>
    <property type="match status" value="1"/>
</dbReference>
<dbReference type="RefSeq" id="WP_310891382.1">
    <property type="nucleotide sequence ID" value="NZ_BAAAGR010000001.1"/>
</dbReference>
<evidence type="ECO:0000313" key="9">
    <source>
        <dbReference type="EMBL" id="MDS0245680.1"/>
    </source>
</evidence>
<feature type="domain" description="RNA polymerase sigma factor 70 region 4 type 2" evidence="8">
    <location>
        <begin position="128"/>
        <end position="180"/>
    </location>
</feature>
<evidence type="ECO:0000256" key="4">
    <source>
        <dbReference type="ARBA" id="ARBA00023125"/>
    </source>
</evidence>
<organism evidence="9 10">
    <name type="scientific">Microbacterium aurantiacum</name>
    <dbReference type="NCBI Taxonomy" id="162393"/>
    <lineage>
        <taxon>Bacteria</taxon>
        <taxon>Bacillati</taxon>
        <taxon>Actinomycetota</taxon>
        <taxon>Actinomycetes</taxon>
        <taxon>Micrococcales</taxon>
        <taxon>Microbacteriaceae</taxon>
        <taxon>Microbacterium</taxon>
    </lineage>
</organism>
<dbReference type="Proteomes" id="UP001183582">
    <property type="component" value="Unassembled WGS sequence"/>
</dbReference>
<dbReference type="Pfam" id="PF08281">
    <property type="entry name" value="Sigma70_r4_2"/>
    <property type="match status" value="1"/>
</dbReference>
<name>A0AAJ2LVV8_9MICO</name>
<evidence type="ECO:0000313" key="10">
    <source>
        <dbReference type="Proteomes" id="UP001183582"/>
    </source>
</evidence>
<dbReference type="Pfam" id="PF04542">
    <property type="entry name" value="Sigma70_r2"/>
    <property type="match status" value="1"/>
</dbReference>
<keyword evidence="4" id="KW-0238">DNA-binding</keyword>
<evidence type="ECO:0000259" key="7">
    <source>
        <dbReference type="Pfam" id="PF04542"/>
    </source>
</evidence>
<feature type="domain" description="RNA polymerase sigma-70 region 2" evidence="7">
    <location>
        <begin position="37"/>
        <end position="104"/>
    </location>
</feature>
<dbReference type="GeneID" id="301458296"/>
<dbReference type="CDD" id="cd06171">
    <property type="entry name" value="Sigma70_r4"/>
    <property type="match status" value="1"/>
</dbReference>
<evidence type="ECO:0000256" key="1">
    <source>
        <dbReference type="ARBA" id="ARBA00010641"/>
    </source>
</evidence>
<evidence type="ECO:0000256" key="2">
    <source>
        <dbReference type="ARBA" id="ARBA00023015"/>
    </source>
</evidence>